<sequence>MKEKHFIFLVLFAVFFQVNGQTADSADFRWGNGFYYNLNVGESVTFKQVEVKLLKVENHYNQLKIGEDTLWLKVARRSLPEELRGIRVFVADNKHVKALASGEQVHGLLTKDALVCISELNGPLLDPDRYTFPVSFNDGFVWNADEESYPFSLYKSDERQAQVTYRSFPGVGFDLHDARGLPKHWLVAIENSRVVWVENMPEVRSGSASCVLLESESQPGIYYVYSGLFSRNLLVKRGQKLMAGDPVGTAWGDDSWGHVQVAVVHSQDVPNFPECFHYAVNGFPQIYGLYFQFGTNATRFYSRGRITFGFPRQVSGNRKNVQAYESYTGKGWLLGKWCPADKVEWVVSGTDGNARLKKVLFEGTPAQCKNPQNYFDYQIVVRNGTYRIRARVGDLYLPSWQKIEFEGVASVTKSLNAGETDWTGERVVKVNDGTLNVRMYIDSENKRVAGLSEIVFQRAY</sequence>
<comment type="caution">
    <text evidence="1">The sequence shown here is derived from an EMBL/GenBank/DDBJ whole genome shotgun (WGS) entry which is preliminary data.</text>
</comment>
<accession>A0A831PMT5</accession>
<name>A0A831PMT5_9BACT</name>
<protein>
    <submittedName>
        <fullName evidence="1">Uncharacterized protein</fullName>
    </submittedName>
</protein>
<dbReference type="AlphaFoldDB" id="A0A831PMT5"/>
<proteinExistence type="predicted"/>
<evidence type="ECO:0000313" key="1">
    <source>
        <dbReference type="EMBL" id="HDR52642.1"/>
    </source>
</evidence>
<dbReference type="Proteomes" id="UP000886047">
    <property type="component" value="Unassembled WGS sequence"/>
</dbReference>
<dbReference type="Gene3D" id="2.60.120.430">
    <property type="entry name" value="Galactose-binding lectin"/>
    <property type="match status" value="1"/>
</dbReference>
<reference evidence="1" key="1">
    <citation type="journal article" date="2020" name="mSystems">
        <title>Genome- and Community-Level Interaction Insights into Carbon Utilization and Element Cycling Functions of Hydrothermarchaeota in Hydrothermal Sediment.</title>
        <authorList>
            <person name="Zhou Z."/>
            <person name="Liu Y."/>
            <person name="Xu W."/>
            <person name="Pan J."/>
            <person name="Luo Z.H."/>
            <person name="Li M."/>
        </authorList>
    </citation>
    <scope>NUCLEOTIDE SEQUENCE [LARGE SCALE GENOMIC DNA]</scope>
    <source>
        <strain evidence="1">SpSt-1217</strain>
    </source>
</reference>
<gene>
    <name evidence="1" type="ORF">ENN90_13665</name>
</gene>
<organism evidence="1">
    <name type="scientific">Mariniphaga anaerophila</name>
    <dbReference type="NCBI Taxonomy" id="1484053"/>
    <lineage>
        <taxon>Bacteria</taxon>
        <taxon>Pseudomonadati</taxon>
        <taxon>Bacteroidota</taxon>
        <taxon>Bacteroidia</taxon>
        <taxon>Marinilabiliales</taxon>
        <taxon>Prolixibacteraceae</taxon>
        <taxon>Mariniphaga</taxon>
    </lineage>
</organism>
<dbReference type="EMBL" id="DSDK01000768">
    <property type="protein sequence ID" value="HDR52642.1"/>
    <property type="molecule type" value="Genomic_DNA"/>
</dbReference>